<name>A0A1Q5PW01_9ACTO</name>
<dbReference type="STRING" id="52770.BSZ40_06305"/>
<sequence>MPRSLDLFDAFTQVGRRLFGLAGGIAGAACLTGWLAAERPGLAAGAIGGVIVLAMAALEAGALRLVARRPALAMAAILGSFLGKALLMLAALLVGRLTDTAAPAVLFLTLVAGILGTTALEVHALARIRPLLDPQAGTSGPRGGE</sequence>
<evidence type="ECO:0000313" key="3">
    <source>
        <dbReference type="Proteomes" id="UP000185612"/>
    </source>
</evidence>
<keyword evidence="1" id="KW-0812">Transmembrane</keyword>
<dbReference type="InParanoid" id="A0A1Q5PW01"/>
<evidence type="ECO:0000256" key="1">
    <source>
        <dbReference type="SAM" id="Phobius"/>
    </source>
</evidence>
<dbReference type="AlphaFoldDB" id="A0A1Q5PW01"/>
<organism evidence="2 3">
    <name type="scientific">Buchananella hordeovulneris</name>
    <dbReference type="NCBI Taxonomy" id="52770"/>
    <lineage>
        <taxon>Bacteria</taxon>
        <taxon>Bacillati</taxon>
        <taxon>Actinomycetota</taxon>
        <taxon>Actinomycetes</taxon>
        <taxon>Actinomycetales</taxon>
        <taxon>Actinomycetaceae</taxon>
        <taxon>Buchananella</taxon>
    </lineage>
</organism>
<feature type="transmembrane region" description="Helical" evidence="1">
    <location>
        <begin position="100"/>
        <end position="120"/>
    </location>
</feature>
<reference evidence="3" key="1">
    <citation type="submission" date="2016-12" db="EMBL/GenBank/DDBJ databases">
        <authorList>
            <person name="Meng X."/>
        </authorList>
    </citation>
    <scope>NUCLEOTIDE SEQUENCE [LARGE SCALE GENOMIC DNA]</scope>
    <source>
        <strain evidence="3">DSM 20732</strain>
    </source>
</reference>
<keyword evidence="1" id="KW-1133">Transmembrane helix</keyword>
<gene>
    <name evidence="2" type="ORF">BSZ40_06305</name>
</gene>
<keyword evidence="1" id="KW-0472">Membrane</keyword>
<feature type="transmembrane region" description="Helical" evidence="1">
    <location>
        <begin position="18"/>
        <end position="36"/>
    </location>
</feature>
<dbReference type="RefSeq" id="WP_073824353.1">
    <property type="nucleotide sequence ID" value="NZ_JAUNKL010000032.1"/>
</dbReference>
<comment type="caution">
    <text evidence="2">The sequence shown here is derived from an EMBL/GenBank/DDBJ whole genome shotgun (WGS) entry which is preliminary data.</text>
</comment>
<keyword evidence="3" id="KW-1185">Reference proteome</keyword>
<feature type="transmembrane region" description="Helical" evidence="1">
    <location>
        <begin position="42"/>
        <end position="60"/>
    </location>
</feature>
<accession>A0A1Q5PW01</accession>
<feature type="transmembrane region" description="Helical" evidence="1">
    <location>
        <begin position="72"/>
        <end position="94"/>
    </location>
</feature>
<dbReference type="EMBL" id="MQVS01000005">
    <property type="protein sequence ID" value="OKL51758.1"/>
    <property type="molecule type" value="Genomic_DNA"/>
</dbReference>
<dbReference type="PROSITE" id="PS51257">
    <property type="entry name" value="PROKAR_LIPOPROTEIN"/>
    <property type="match status" value="1"/>
</dbReference>
<protein>
    <submittedName>
        <fullName evidence="2">Uncharacterized protein</fullName>
    </submittedName>
</protein>
<evidence type="ECO:0000313" key="2">
    <source>
        <dbReference type="EMBL" id="OKL51758.1"/>
    </source>
</evidence>
<dbReference type="Proteomes" id="UP000185612">
    <property type="component" value="Unassembled WGS sequence"/>
</dbReference>
<proteinExistence type="predicted"/>